<gene>
    <name evidence="2" type="ORF">GALL_329750</name>
</gene>
<feature type="transmembrane region" description="Helical" evidence="1">
    <location>
        <begin position="256"/>
        <end position="275"/>
    </location>
</feature>
<keyword evidence="1" id="KW-1133">Transmembrane helix</keyword>
<dbReference type="PANTHER" id="PTHR23520:SF5">
    <property type="entry name" value="TRANSPORTER, PUTATIVE (AFU_ORTHOLOGUE AFUA_3G04000)-RELATED"/>
    <property type="match status" value="1"/>
</dbReference>
<feature type="transmembrane region" description="Helical" evidence="1">
    <location>
        <begin position="45"/>
        <end position="65"/>
    </location>
</feature>
<organism evidence="2">
    <name type="scientific">mine drainage metagenome</name>
    <dbReference type="NCBI Taxonomy" id="410659"/>
    <lineage>
        <taxon>unclassified sequences</taxon>
        <taxon>metagenomes</taxon>
        <taxon>ecological metagenomes</taxon>
    </lineage>
</organism>
<evidence type="ECO:0000313" key="2">
    <source>
        <dbReference type="EMBL" id="OIQ85183.1"/>
    </source>
</evidence>
<proteinExistence type="predicted"/>
<dbReference type="Gene3D" id="1.20.1250.20">
    <property type="entry name" value="MFS general substrate transporter like domains"/>
    <property type="match status" value="2"/>
</dbReference>
<dbReference type="InterPro" id="IPR036259">
    <property type="entry name" value="MFS_trans_sf"/>
</dbReference>
<accession>A0A1J5QZB6</accession>
<feature type="transmembrane region" description="Helical" evidence="1">
    <location>
        <begin position="176"/>
        <end position="197"/>
    </location>
</feature>
<dbReference type="PANTHER" id="PTHR23520">
    <property type="entry name" value="TRANSPORTER, PUTATIVE (AFU_ORTHOLOGUE AFUA_3G04000)-RELATED"/>
    <property type="match status" value="1"/>
</dbReference>
<feature type="transmembrane region" description="Helical" evidence="1">
    <location>
        <begin position="141"/>
        <end position="164"/>
    </location>
</feature>
<comment type="caution">
    <text evidence="2">The sequence shown here is derived from an EMBL/GenBank/DDBJ whole genome shotgun (WGS) entry which is preliminary data.</text>
</comment>
<keyword evidence="1" id="KW-0472">Membrane</keyword>
<dbReference type="AlphaFoldDB" id="A0A1J5QZB6"/>
<dbReference type="Pfam" id="PF07690">
    <property type="entry name" value="MFS_1"/>
    <property type="match status" value="1"/>
</dbReference>
<name>A0A1J5QZB6_9ZZZZ</name>
<dbReference type="EMBL" id="MLJW01000562">
    <property type="protein sequence ID" value="OIQ85183.1"/>
    <property type="molecule type" value="Genomic_DNA"/>
</dbReference>
<reference evidence="2" key="1">
    <citation type="submission" date="2016-10" db="EMBL/GenBank/DDBJ databases">
        <title>Sequence of Gallionella enrichment culture.</title>
        <authorList>
            <person name="Poehlein A."/>
            <person name="Muehling M."/>
            <person name="Daniel R."/>
        </authorList>
    </citation>
    <scope>NUCLEOTIDE SEQUENCE</scope>
</reference>
<protein>
    <submittedName>
        <fullName evidence="2">Major facilitator superfamily protein</fullName>
    </submittedName>
</protein>
<dbReference type="InterPro" id="IPR011701">
    <property type="entry name" value="MFS"/>
</dbReference>
<feature type="transmembrane region" description="Helical" evidence="1">
    <location>
        <begin position="373"/>
        <end position="393"/>
    </location>
</feature>
<dbReference type="SUPFAM" id="SSF103473">
    <property type="entry name" value="MFS general substrate transporter"/>
    <property type="match status" value="1"/>
</dbReference>
<keyword evidence="1" id="KW-0812">Transmembrane</keyword>
<feature type="transmembrane region" description="Helical" evidence="1">
    <location>
        <begin position="227"/>
        <end position="250"/>
    </location>
</feature>
<sequence length="411" mass="42916">MRSNRELERDQLLLLAARFFRSVAQGVLAADFALYLRASGWSGAHIGSVLAAGLALAVVLTLAAAMSDRWGRKPFLLGYETLYVLSCAAATVDGSATVIAAAAVVGSFGRGANGSAGPFGAIENAWLTQGVRDDRRLTHVLGLNSSLGFVGMALGAALGALPGLGHHGEPIPPASYGVIFPLALTFALACLACVALARDRYALETAPTAPDEERSRRRDENRNLRHLGLVNLLQGAGIGLSGPLVSYWFAVRFGLGPAQIAPLMAGGFVAAALSAQLGTRLSARHGLMGTIVPLRATALLALTLMPLAPSPTWAMAAYLLNKTLNRSTNGLRATVTAKLVRNHRRGFAGAVTAISRQIPRSAGPIAAGLLMDAGWLATPFLLGATLQAAYLYLYQARFRAATSPEASPART</sequence>
<evidence type="ECO:0000256" key="1">
    <source>
        <dbReference type="SAM" id="Phobius"/>
    </source>
</evidence>
<dbReference type="GO" id="GO:0022857">
    <property type="term" value="F:transmembrane transporter activity"/>
    <property type="evidence" value="ECO:0007669"/>
    <property type="project" value="InterPro"/>
</dbReference>